<reference evidence="5 6" key="1">
    <citation type="journal article" date="2016" name="Nat. Commun.">
        <title>Thousands of microbial genomes shed light on interconnected biogeochemical processes in an aquifer system.</title>
        <authorList>
            <person name="Anantharaman K."/>
            <person name="Brown C.T."/>
            <person name="Hug L.A."/>
            <person name="Sharon I."/>
            <person name="Castelle C.J."/>
            <person name="Probst A.J."/>
            <person name="Thomas B.C."/>
            <person name="Singh A."/>
            <person name="Wilkins M.J."/>
            <person name="Karaoz U."/>
            <person name="Brodie E.L."/>
            <person name="Williams K.H."/>
            <person name="Hubbard S.S."/>
            <person name="Banfield J.F."/>
        </authorList>
    </citation>
    <scope>NUCLEOTIDE SEQUENCE [LARGE SCALE GENOMIC DNA]</scope>
</reference>
<evidence type="ECO:0000256" key="3">
    <source>
        <dbReference type="ARBA" id="ARBA00022691"/>
    </source>
</evidence>
<sequence length="228" mass="26517">MLDLLLLIYINRTMAYEPKYDYIPPFEFHPLTRIYDFVLIFAGFGKKFREKIVNSVEIKNADKVLDVGCGTGMFLKLLKEKHDGVEAIGIDPDKGALEIATKRLTKFKDVKLIRGFGETLPFEDETFDIVFSTLAFHHMPTDIKQKAIKEIFRVLKKGGKLAIVDFGTARHHRFYKIILFWEPFEYIKSNLDGVITKFMEEVGFKNVQEDSIKFPIIHLFRGEKLFIK</sequence>
<dbReference type="Proteomes" id="UP000177281">
    <property type="component" value="Unassembled WGS sequence"/>
</dbReference>
<dbReference type="Gene3D" id="3.40.50.150">
    <property type="entry name" value="Vaccinia Virus protein VP39"/>
    <property type="match status" value="1"/>
</dbReference>
<dbReference type="InterPro" id="IPR029063">
    <property type="entry name" value="SAM-dependent_MTases_sf"/>
</dbReference>
<dbReference type="GO" id="GO:0008757">
    <property type="term" value="F:S-adenosylmethionine-dependent methyltransferase activity"/>
    <property type="evidence" value="ECO:0007669"/>
    <property type="project" value="InterPro"/>
</dbReference>
<dbReference type="InterPro" id="IPR023576">
    <property type="entry name" value="UbiE/COQ5_MeTrFase_CS"/>
</dbReference>
<dbReference type="EMBL" id="MFFB01000016">
    <property type="protein sequence ID" value="OGE94509.1"/>
    <property type="molecule type" value="Genomic_DNA"/>
</dbReference>
<evidence type="ECO:0000256" key="1">
    <source>
        <dbReference type="ARBA" id="ARBA00022603"/>
    </source>
</evidence>
<dbReference type="AlphaFoldDB" id="A0A1F5PX69"/>
<dbReference type="STRING" id="1817841.A3B10_02560"/>
<accession>A0A1F5PX69</accession>
<evidence type="ECO:0000259" key="4">
    <source>
        <dbReference type="Pfam" id="PF08241"/>
    </source>
</evidence>
<keyword evidence="2 5" id="KW-0808">Transferase</keyword>
<feature type="domain" description="Methyltransferase type 11" evidence="4">
    <location>
        <begin position="65"/>
        <end position="163"/>
    </location>
</feature>
<dbReference type="PANTHER" id="PTHR43591:SF24">
    <property type="entry name" value="2-METHOXY-6-POLYPRENYL-1,4-BENZOQUINOL METHYLASE, MITOCHONDRIAL"/>
    <property type="match status" value="1"/>
</dbReference>
<dbReference type="GO" id="GO:0032259">
    <property type="term" value="P:methylation"/>
    <property type="evidence" value="ECO:0007669"/>
    <property type="project" value="UniProtKB-KW"/>
</dbReference>
<dbReference type="PANTHER" id="PTHR43591">
    <property type="entry name" value="METHYLTRANSFERASE"/>
    <property type="match status" value="1"/>
</dbReference>
<keyword evidence="3" id="KW-0949">S-adenosyl-L-methionine</keyword>
<dbReference type="CDD" id="cd02440">
    <property type="entry name" value="AdoMet_MTases"/>
    <property type="match status" value="1"/>
</dbReference>
<protein>
    <submittedName>
        <fullName evidence="5">16S rRNA (Cytosine(1402)-N(4))-methyltransferase</fullName>
    </submittedName>
</protein>
<gene>
    <name evidence="5" type="ORF">A3B10_02560</name>
</gene>
<comment type="caution">
    <text evidence="5">The sequence shown here is derived from an EMBL/GenBank/DDBJ whole genome shotgun (WGS) entry which is preliminary data.</text>
</comment>
<dbReference type="InterPro" id="IPR013216">
    <property type="entry name" value="Methyltransf_11"/>
</dbReference>
<organism evidence="5 6">
    <name type="scientific">Candidatus Doudnabacteria bacterium RIFCSPLOWO2_01_FULL_44_21</name>
    <dbReference type="NCBI Taxonomy" id="1817841"/>
    <lineage>
        <taxon>Bacteria</taxon>
        <taxon>Candidatus Doudnaibacteriota</taxon>
    </lineage>
</organism>
<dbReference type="Pfam" id="PF08241">
    <property type="entry name" value="Methyltransf_11"/>
    <property type="match status" value="1"/>
</dbReference>
<evidence type="ECO:0000313" key="6">
    <source>
        <dbReference type="Proteomes" id="UP000177281"/>
    </source>
</evidence>
<evidence type="ECO:0000256" key="2">
    <source>
        <dbReference type="ARBA" id="ARBA00022679"/>
    </source>
</evidence>
<proteinExistence type="predicted"/>
<dbReference type="PROSITE" id="PS01184">
    <property type="entry name" value="UBIE_2"/>
    <property type="match status" value="1"/>
</dbReference>
<keyword evidence="1 5" id="KW-0489">Methyltransferase</keyword>
<name>A0A1F5PX69_9BACT</name>
<evidence type="ECO:0000313" key="5">
    <source>
        <dbReference type="EMBL" id="OGE94509.1"/>
    </source>
</evidence>
<dbReference type="SUPFAM" id="SSF53335">
    <property type="entry name" value="S-adenosyl-L-methionine-dependent methyltransferases"/>
    <property type="match status" value="1"/>
</dbReference>